<dbReference type="RefSeq" id="WP_145421306.1">
    <property type="nucleotide sequence ID" value="NZ_CP036526.1"/>
</dbReference>
<accession>A0A517P2J6</accession>
<dbReference type="AlphaFoldDB" id="A0A517P2J6"/>
<keyword evidence="2" id="KW-1185">Reference proteome</keyword>
<dbReference type="Proteomes" id="UP000319817">
    <property type="component" value="Chromosome"/>
</dbReference>
<name>A0A517P2J6_9BACT</name>
<organism evidence="1 2">
    <name type="scientific">Stieleria marina</name>
    <dbReference type="NCBI Taxonomy" id="1930275"/>
    <lineage>
        <taxon>Bacteria</taxon>
        <taxon>Pseudomonadati</taxon>
        <taxon>Planctomycetota</taxon>
        <taxon>Planctomycetia</taxon>
        <taxon>Pirellulales</taxon>
        <taxon>Pirellulaceae</taxon>
        <taxon>Stieleria</taxon>
    </lineage>
</organism>
<sequence length="354" mass="37828">MNRTHRPIRRAYTLIELIAAMIATTVLLSSLAATIVLSTNMLETPTAQSEAWHDREIADRIVADLRYSHSVDETSLAGFTVTKPSVTTAATESVSYQFGQDGLTRNIDSQSPYVLDQQSPSHTFTVDGFTAPTYIAANTPVRVRSSATAVTTNWANSISVDLPAGCQDGDVLFMAISARSPNSISISPWGWNLLYFLGSNNLRLIVAYRLHDASQSSTTQINFNSGAATAAVTILAIENASLNNPDNWSSSDSGYAWSFLSGTHPGVLEPSTGTLPQHLNLQIYAADGDPWSLYGDTLGVASYADVAQSTTGSSSIGIVVRNGTQPNLANPPSAWQRSSGRWLQAGIRLGGPTE</sequence>
<dbReference type="EMBL" id="CP036526">
    <property type="protein sequence ID" value="QDT13600.1"/>
    <property type="molecule type" value="Genomic_DNA"/>
</dbReference>
<proteinExistence type="predicted"/>
<evidence type="ECO:0000313" key="1">
    <source>
        <dbReference type="EMBL" id="QDT13600.1"/>
    </source>
</evidence>
<gene>
    <name evidence="1" type="ORF">K239x_56200</name>
</gene>
<protein>
    <submittedName>
        <fullName evidence="1">Uncharacterized protein</fullName>
    </submittedName>
</protein>
<evidence type="ECO:0000313" key="2">
    <source>
        <dbReference type="Proteomes" id="UP000319817"/>
    </source>
</evidence>
<dbReference type="OrthoDB" id="248376at2"/>
<reference evidence="1 2" key="1">
    <citation type="submission" date="2019-02" db="EMBL/GenBank/DDBJ databases">
        <title>Deep-cultivation of Planctomycetes and their phenomic and genomic characterization uncovers novel biology.</title>
        <authorList>
            <person name="Wiegand S."/>
            <person name="Jogler M."/>
            <person name="Boedeker C."/>
            <person name="Pinto D."/>
            <person name="Vollmers J."/>
            <person name="Rivas-Marin E."/>
            <person name="Kohn T."/>
            <person name="Peeters S.H."/>
            <person name="Heuer A."/>
            <person name="Rast P."/>
            <person name="Oberbeckmann S."/>
            <person name="Bunk B."/>
            <person name="Jeske O."/>
            <person name="Meyerdierks A."/>
            <person name="Storesund J.E."/>
            <person name="Kallscheuer N."/>
            <person name="Luecker S."/>
            <person name="Lage O.M."/>
            <person name="Pohl T."/>
            <person name="Merkel B.J."/>
            <person name="Hornburger P."/>
            <person name="Mueller R.-W."/>
            <person name="Bruemmer F."/>
            <person name="Labrenz M."/>
            <person name="Spormann A.M."/>
            <person name="Op den Camp H."/>
            <person name="Overmann J."/>
            <person name="Amann R."/>
            <person name="Jetten M.S.M."/>
            <person name="Mascher T."/>
            <person name="Medema M.H."/>
            <person name="Devos D.P."/>
            <person name="Kaster A.-K."/>
            <person name="Ovreas L."/>
            <person name="Rohde M."/>
            <person name="Galperin M.Y."/>
            <person name="Jogler C."/>
        </authorList>
    </citation>
    <scope>NUCLEOTIDE SEQUENCE [LARGE SCALE GENOMIC DNA]</scope>
    <source>
        <strain evidence="1 2">K23_9</strain>
    </source>
</reference>